<evidence type="ECO:0000256" key="2">
    <source>
        <dbReference type="ARBA" id="ARBA00022540"/>
    </source>
</evidence>
<dbReference type="EMBL" id="JADAQX010000950">
    <property type="protein sequence ID" value="KAF8819117.1"/>
    <property type="molecule type" value="Genomic_DNA"/>
</dbReference>
<dbReference type="SUPFAM" id="SSF75689">
    <property type="entry name" value="Zinc-binding domain of translation initiation factor 2 beta"/>
    <property type="match status" value="1"/>
</dbReference>
<gene>
    <name evidence="6" type="ORF">IE077_000201</name>
</gene>
<dbReference type="PANTHER" id="PTHR23001:SF3">
    <property type="entry name" value="EUKARYOTIC TRANSLATION INITIATION FACTOR 2 SUBUNIT 2"/>
    <property type="match status" value="1"/>
</dbReference>
<evidence type="ECO:0000256" key="1">
    <source>
        <dbReference type="ARBA" id="ARBA00010397"/>
    </source>
</evidence>
<dbReference type="InterPro" id="IPR016189">
    <property type="entry name" value="Transl_init_fac_IF2/IF5_N"/>
</dbReference>
<dbReference type="Proteomes" id="UP000823046">
    <property type="component" value="Unassembled WGS sequence"/>
</dbReference>
<evidence type="ECO:0000259" key="5">
    <source>
        <dbReference type="SMART" id="SM00653"/>
    </source>
</evidence>
<feature type="compositionally biased region" description="Basic and acidic residues" evidence="4">
    <location>
        <begin position="42"/>
        <end position="52"/>
    </location>
</feature>
<dbReference type="SMART" id="SM00653">
    <property type="entry name" value="eIF2B_5"/>
    <property type="match status" value="1"/>
</dbReference>
<dbReference type="PANTHER" id="PTHR23001">
    <property type="entry name" value="EUKARYOTIC TRANSLATION INITIATION FACTOR"/>
    <property type="match status" value="1"/>
</dbReference>
<keyword evidence="3" id="KW-0648">Protein biosynthesis</keyword>
<dbReference type="Pfam" id="PF01873">
    <property type="entry name" value="eIF-5_eIF-2B"/>
    <property type="match status" value="2"/>
</dbReference>
<reference evidence="6 7" key="1">
    <citation type="journal article" date="2020" name="bioRxiv">
        <title>Metabolic contributions of an alphaproteobacterial endosymbiont in the apicomplexan Cardiosporidium cionae.</title>
        <authorList>
            <person name="Hunter E.S."/>
            <person name="Paight C.J."/>
            <person name="Lane C.E."/>
        </authorList>
    </citation>
    <scope>NUCLEOTIDE SEQUENCE [LARGE SCALE GENOMIC DNA]</scope>
    <source>
        <strain evidence="6">ESH_2018</strain>
    </source>
</reference>
<dbReference type="InterPro" id="IPR045196">
    <property type="entry name" value="IF2/IF5"/>
</dbReference>
<protein>
    <submittedName>
        <fullName evidence="6">Eukaryotic initiation factor-2 beta</fullName>
    </submittedName>
</protein>
<comment type="similarity">
    <text evidence="1">Belongs to the eIF-2-beta/eIF-5 family.</text>
</comment>
<proteinExistence type="inferred from homology"/>
<dbReference type="Gene3D" id="3.30.30.170">
    <property type="match status" value="2"/>
</dbReference>
<name>A0ABQ7J547_9APIC</name>
<evidence type="ECO:0000256" key="4">
    <source>
        <dbReference type="SAM" id="MobiDB-lite"/>
    </source>
</evidence>
<organism evidence="6 7">
    <name type="scientific">Cardiosporidium cionae</name>
    <dbReference type="NCBI Taxonomy" id="476202"/>
    <lineage>
        <taxon>Eukaryota</taxon>
        <taxon>Sar</taxon>
        <taxon>Alveolata</taxon>
        <taxon>Apicomplexa</taxon>
        <taxon>Aconoidasida</taxon>
        <taxon>Nephromycida</taxon>
        <taxon>Cardiosporidium</taxon>
    </lineage>
</organism>
<accession>A0ABQ7J547</accession>
<evidence type="ECO:0000256" key="3">
    <source>
        <dbReference type="ARBA" id="ARBA00022917"/>
    </source>
</evidence>
<keyword evidence="2 6" id="KW-0396">Initiation factor</keyword>
<sequence>MEEPSIRSDGVLPAESGALASHPAEPMTFDFGQRRRKKEKSRPKEEGDKSQETDGINEVFVKGMVYPYEELLQRIQQLVNEHNPDLTGSKRYTIKPPQVVRVGSKKVAWINFKDICTIMNRNQDHVFQFVLAELGTEGSIAGDGQLVLKGKYGTKHIEALLRKYISKITVYDFFLCLLYFPRPGYAKKNAKVVGAFTGYALTLSILKISSRDVTEYVTCQTCKSPNTTMTRDNRTRLWQQSCAACGANRSVITIKSGFHALGRGERRKAKMG</sequence>
<feature type="domain" description="Translation initiation factor IF2/IF5" evidence="5">
    <location>
        <begin position="89"/>
        <end position="248"/>
    </location>
</feature>
<dbReference type="SUPFAM" id="SSF100966">
    <property type="entry name" value="Translation initiation factor 2 beta, aIF2beta, N-terminal domain"/>
    <property type="match status" value="1"/>
</dbReference>
<feature type="region of interest" description="Disordered" evidence="4">
    <location>
        <begin position="1"/>
        <end position="54"/>
    </location>
</feature>
<evidence type="ECO:0000313" key="6">
    <source>
        <dbReference type="EMBL" id="KAF8819117.1"/>
    </source>
</evidence>
<dbReference type="InterPro" id="IPR016190">
    <property type="entry name" value="Transl_init_fac_IF2/IF5_Zn-bd"/>
</dbReference>
<evidence type="ECO:0000313" key="7">
    <source>
        <dbReference type="Proteomes" id="UP000823046"/>
    </source>
</evidence>
<dbReference type="GO" id="GO:0003743">
    <property type="term" value="F:translation initiation factor activity"/>
    <property type="evidence" value="ECO:0007669"/>
    <property type="project" value="UniProtKB-KW"/>
</dbReference>
<keyword evidence="7" id="KW-1185">Reference proteome</keyword>
<dbReference type="InterPro" id="IPR002735">
    <property type="entry name" value="Transl_init_fac_IF2/IF5_dom"/>
</dbReference>
<comment type="caution">
    <text evidence="6">The sequence shown here is derived from an EMBL/GenBank/DDBJ whole genome shotgun (WGS) entry which is preliminary data.</text>
</comment>